<sequence>MITLFGKMLRKLRIDKDVVLGEMAQSIGFSSAYLSSVENGKKKITDDLIYKVTEYFSLSNEKIEELKQAALDSPVSVKIDLSNSVDDERALVGAFARKIGDLSEDDKSDFWEILNR</sequence>
<reference evidence="2 3" key="1">
    <citation type="submission" date="2019-03" db="EMBL/GenBank/DDBJ databases">
        <title>Genomic Encyclopedia of Type Strains, Phase IV (KMG-IV): sequencing the most valuable type-strain genomes for metagenomic binning, comparative biology and taxonomic classification.</title>
        <authorList>
            <person name="Goeker M."/>
        </authorList>
    </citation>
    <scope>NUCLEOTIDE SEQUENCE [LARGE SCALE GENOMIC DNA]</scope>
    <source>
        <strain evidence="2 3">DSM 24830</strain>
    </source>
</reference>
<dbReference type="OrthoDB" id="7859580at2"/>
<dbReference type="InterPro" id="IPR010982">
    <property type="entry name" value="Lambda_DNA-bd_dom_sf"/>
</dbReference>
<dbReference type="AlphaFoldDB" id="A0A4R1F772"/>
<dbReference type="InterPro" id="IPR001387">
    <property type="entry name" value="Cro/C1-type_HTH"/>
</dbReference>
<accession>A0A4R1F772</accession>
<protein>
    <submittedName>
        <fullName evidence="2">Helix-turn-helix protein</fullName>
    </submittedName>
</protein>
<evidence type="ECO:0000259" key="1">
    <source>
        <dbReference type="PROSITE" id="PS50943"/>
    </source>
</evidence>
<dbReference type="Gene3D" id="1.10.260.40">
    <property type="entry name" value="lambda repressor-like DNA-binding domains"/>
    <property type="match status" value="1"/>
</dbReference>
<organism evidence="2 3">
    <name type="scientific">Cocleimonas flava</name>
    <dbReference type="NCBI Taxonomy" id="634765"/>
    <lineage>
        <taxon>Bacteria</taxon>
        <taxon>Pseudomonadati</taxon>
        <taxon>Pseudomonadota</taxon>
        <taxon>Gammaproteobacteria</taxon>
        <taxon>Thiotrichales</taxon>
        <taxon>Thiotrichaceae</taxon>
        <taxon>Cocleimonas</taxon>
    </lineage>
</organism>
<gene>
    <name evidence="2" type="ORF">EV695_2343</name>
</gene>
<dbReference type="EMBL" id="SMFQ01000003">
    <property type="protein sequence ID" value="TCJ87828.1"/>
    <property type="molecule type" value="Genomic_DNA"/>
</dbReference>
<comment type="caution">
    <text evidence="2">The sequence shown here is derived from an EMBL/GenBank/DDBJ whole genome shotgun (WGS) entry which is preliminary data.</text>
</comment>
<name>A0A4R1F772_9GAMM</name>
<evidence type="ECO:0000313" key="2">
    <source>
        <dbReference type="EMBL" id="TCJ87828.1"/>
    </source>
</evidence>
<evidence type="ECO:0000313" key="3">
    <source>
        <dbReference type="Proteomes" id="UP000294887"/>
    </source>
</evidence>
<dbReference type="CDD" id="cd00093">
    <property type="entry name" value="HTH_XRE"/>
    <property type="match status" value="1"/>
</dbReference>
<dbReference type="GO" id="GO:0003677">
    <property type="term" value="F:DNA binding"/>
    <property type="evidence" value="ECO:0007669"/>
    <property type="project" value="InterPro"/>
</dbReference>
<dbReference type="RefSeq" id="WP_131906072.1">
    <property type="nucleotide sequence ID" value="NZ_BAAAFU010000004.1"/>
</dbReference>
<dbReference type="Pfam" id="PF01381">
    <property type="entry name" value="HTH_3"/>
    <property type="match status" value="1"/>
</dbReference>
<dbReference type="SUPFAM" id="SSF47413">
    <property type="entry name" value="lambda repressor-like DNA-binding domains"/>
    <property type="match status" value="1"/>
</dbReference>
<keyword evidence="3" id="KW-1185">Reference proteome</keyword>
<dbReference type="PROSITE" id="PS50943">
    <property type="entry name" value="HTH_CROC1"/>
    <property type="match status" value="1"/>
</dbReference>
<proteinExistence type="predicted"/>
<dbReference type="Proteomes" id="UP000294887">
    <property type="component" value="Unassembled WGS sequence"/>
</dbReference>
<feature type="domain" description="HTH cro/C1-type" evidence="1">
    <location>
        <begin position="9"/>
        <end position="63"/>
    </location>
</feature>
<dbReference type="SMART" id="SM00530">
    <property type="entry name" value="HTH_XRE"/>
    <property type="match status" value="1"/>
</dbReference>